<keyword evidence="2" id="KW-1185">Reference proteome</keyword>
<comment type="caution">
    <text evidence="1">The sequence shown here is derived from an EMBL/GenBank/DDBJ whole genome shotgun (WGS) entry which is preliminary data.</text>
</comment>
<dbReference type="RefSeq" id="WP_323298894.1">
    <property type="nucleotide sequence ID" value="NZ_JAYFUM010000031.1"/>
</dbReference>
<evidence type="ECO:0000313" key="2">
    <source>
        <dbReference type="Proteomes" id="UP001302949"/>
    </source>
</evidence>
<dbReference type="EMBL" id="JAYFUM010000031">
    <property type="protein sequence ID" value="MEA5141740.1"/>
    <property type="molecule type" value="Genomic_DNA"/>
</dbReference>
<name>A0ABU5QFU6_9BACT</name>
<sequence length="261" mass="29672">MEKFGHIEITIIGNHGNIKLSPESYDIKEITMLLQNVEDLLYPINKKDRPLISYNIEEGSVKNIFRTSLQAVISLSAILTQINLVNSIDFLEPKTAQAIENIQSLSIQKNYEFIFKTSLKESSEAELVINPKTNFVRTHNIWVDAELYFYGTLINAGGKNKANIHIDTSDFGSLTIDTSKSFLQGHEDNLLYKSYGVRVHGKQNIDTGEFDRSSLSLLELIDFNPKYDESYLNGLIGKAKKNWNGIDTDEWLQNLRGTYEV</sequence>
<proteinExistence type="predicted"/>
<gene>
    <name evidence="1" type="ORF">VB248_21475</name>
</gene>
<organism evidence="1 2">
    <name type="scientific">Arcicella rigui</name>
    <dbReference type="NCBI Taxonomy" id="797020"/>
    <lineage>
        <taxon>Bacteria</taxon>
        <taxon>Pseudomonadati</taxon>
        <taxon>Bacteroidota</taxon>
        <taxon>Cytophagia</taxon>
        <taxon>Cytophagales</taxon>
        <taxon>Flectobacillaceae</taxon>
        <taxon>Arcicella</taxon>
    </lineage>
</organism>
<dbReference type="Proteomes" id="UP001302949">
    <property type="component" value="Unassembled WGS sequence"/>
</dbReference>
<reference evidence="1 2" key="1">
    <citation type="submission" date="2023-12" db="EMBL/GenBank/DDBJ databases">
        <title>Novel species of the genus Arcicella isolated from rivers.</title>
        <authorList>
            <person name="Lu H."/>
        </authorList>
    </citation>
    <scope>NUCLEOTIDE SEQUENCE [LARGE SCALE GENOMIC DNA]</scope>
    <source>
        <strain evidence="1 2">KCTC 23307</strain>
    </source>
</reference>
<accession>A0ABU5QFU6</accession>
<evidence type="ECO:0000313" key="1">
    <source>
        <dbReference type="EMBL" id="MEA5141740.1"/>
    </source>
</evidence>
<protein>
    <submittedName>
        <fullName evidence="1">Uncharacterized protein</fullName>
    </submittedName>
</protein>